<dbReference type="SUPFAM" id="SSF118290">
    <property type="entry name" value="WRKY DNA-binding domain"/>
    <property type="match status" value="1"/>
</dbReference>
<organism evidence="8">
    <name type="scientific">Panicum hallii</name>
    <dbReference type="NCBI Taxonomy" id="206008"/>
    <lineage>
        <taxon>Eukaryota</taxon>
        <taxon>Viridiplantae</taxon>
        <taxon>Streptophyta</taxon>
        <taxon>Embryophyta</taxon>
        <taxon>Tracheophyta</taxon>
        <taxon>Spermatophyta</taxon>
        <taxon>Magnoliopsida</taxon>
        <taxon>Liliopsida</taxon>
        <taxon>Poales</taxon>
        <taxon>Poaceae</taxon>
        <taxon>PACMAD clade</taxon>
        <taxon>Panicoideae</taxon>
        <taxon>Panicodae</taxon>
        <taxon>Paniceae</taxon>
        <taxon>Panicinae</taxon>
        <taxon>Panicum</taxon>
        <taxon>Panicum sect. Panicum</taxon>
    </lineage>
</organism>
<dbReference type="InterPro" id="IPR036576">
    <property type="entry name" value="WRKY_dom_sf"/>
</dbReference>
<reference evidence="8" key="1">
    <citation type="submission" date="2018-04" db="EMBL/GenBank/DDBJ databases">
        <title>WGS assembly of Panicum hallii.</title>
        <authorList>
            <person name="Lovell J."/>
            <person name="Jenkins J."/>
            <person name="Lowry D."/>
            <person name="Mamidi S."/>
            <person name="Sreedasyam A."/>
            <person name="Weng X."/>
            <person name="Barry K."/>
            <person name="Bonette J."/>
            <person name="Campitelli B."/>
            <person name="Daum C."/>
            <person name="Gordon S."/>
            <person name="Gould B."/>
            <person name="Lipzen A."/>
            <person name="Macqueen A."/>
            <person name="Palacio-Mejia J."/>
            <person name="Plott C."/>
            <person name="Shakirov E."/>
            <person name="Shu S."/>
            <person name="Yoshinaga Y."/>
            <person name="Zane M."/>
            <person name="Rokhsar D."/>
            <person name="Grimwood J."/>
            <person name="Schmutz J."/>
            <person name="Juenger T."/>
        </authorList>
    </citation>
    <scope>NUCLEOTIDE SEQUENCE [LARGE SCALE GENOMIC DNA]</scope>
    <source>
        <strain evidence="8">FIL2</strain>
    </source>
</reference>
<comment type="subcellular location">
    <subcellularLocation>
        <location evidence="1">Nucleus</location>
    </subcellularLocation>
</comment>
<dbReference type="PANTHER" id="PTHR31282">
    <property type="entry name" value="WRKY TRANSCRIPTION FACTOR 21-RELATED"/>
    <property type="match status" value="1"/>
</dbReference>
<name>A0A2S3H5E4_9POAL</name>
<proteinExistence type="predicted"/>
<dbReference type="Proteomes" id="UP000243499">
    <property type="component" value="Chromosome 3"/>
</dbReference>
<dbReference type="InterPro" id="IPR044810">
    <property type="entry name" value="WRKY_plant"/>
</dbReference>
<evidence type="ECO:0000256" key="3">
    <source>
        <dbReference type="ARBA" id="ARBA00023125"/>
    </source>
</evidence>
<keyword evidence="3" id="KW-0238">DNA-binding</keyword>
<protein>
    <recommendedName>
        <fullName evidence="7">WRKY domain-containing protein</fullName>
    </recommendedName>
</protein>
<evidence type="ECO:0000256" key="6">
    <source>
        <dbReference type="SAM" id="MobiDB-lite"/>
    </source>
</evidence>
<evidence type="ECO:0000256" key="1">
    <source>
        <dbReference type="ARBA" id="ARBA00004123"/>
    </source>
</evidence>
<evidence type="ECO:0000256" key="5">
    <source>
        <dbReference type="ARBA" id="ARBA00023242"/>
    </source>
</evidence>
<dbReference type="GO" id="GO:0043565">
    <property type="term" value="F:sequence-specific DNA binding"/>
    <property type="evidence" value="ECO:0007669"/>
    <property type="project" value="InterPro"/>
</dbReference>
<dbReference type="GO" id="GO:0005634">
    <property type="term" value="C:nucleus"/>
    <property type="evidence" value="ECO:0007669"/>
    <property type="project" value="UniProtKB-SubCell"/>
</dbReference>
<keyword evidence="4" id="KW-0804">Transcription</keyword>
<dbReference type="InterPro" id="IPR003657">
    <property type="entry name" value="WRKY_dom"/>
</dbReference>
<dbReference type="AlphaFoldDB" id="A0A2S3H5E4"/>
<feature type="domain" description="WRKY" evidence="7">
    <location>
        <begin position="135"/>
        <end position="198"/>
    </location>
</feature>
<feature type="compositionally biased region" description="Low complexity" evidence="6">
    <location>
        <begin position="259"/>
        <end position="269"/>
    </location>
</feature>
<evidence type="ECO:0000313" key="8">
    <source>
        <dbReference type="EMBL" id="PAN15691.1"/>
    </source>
</evidence>
<dbReference type="Gramene" id="PAN15691">
    <property type="protein sequence ID" value="PAN15691"/>
    <property type="gene ID" value="PAHAL_3G008300"/>
</dbReference>
<accession>A0A2S3H5E4</accession>
<dbReference type="Gene3D" id="2.20.25.80">
    <property type="entry name" value="WRKY domain"/>
    <property type="match status" value="1"/>
</dbReference>
<keyword evidence="5" id="KW-0539">Nucleus</keyword>
<dbReference type="SMART" id="SM00774">
    <property type="entry name" value="WRKY"/>
    <property type="match status" value="1"/>
</dbReference>
<evidence type="ECO:0000259" key="7">
    <source>
        <dbReference type="PROSITE" id="PS50811"/>
    </source>
</evidence>
<keyword evidence="2" id="KW-0805">Transcription regulation</keyword>
<dbReference type="EMBL" id="CM008048">
    <property type="protein sequence ID" value="PAN15691.1"/>
    <property type="molecule type" value="Genomic_DNA"/>
</dbReference>
<dbReference type="Pfam" id="PF03106">
    <property type="entry name" value="WRKY"/>
    <property type="match status" value="1"/>
</dbReference>
<evidence type="ECO:0000256" key="4">
    <source>
        <dbReference type="ARBA" id="ARBA00023163"/>
    </source>
</evidence>
<gene>
    <name evidence="8" type="ORF">PAHAL_3G008300</name>
</gene>
<dbReference type="GO" id="GO:0003700">
    <property type="term" value="F:DNA-binding transcription factor activity"/>
    <property type="evidence" value="ECO:0007669"/>
    <property type="project" value="InterPro"/>
</dbReference>
<feature type="region of interest" description="Disordered" evidence="6">
    <location>
        <begin position="258"/>
        <end position="286"/>
    </location>
</feature>
<sequence length="342" mass="37126">MDCCVADREHAVEVVVQVYERIKIQQPLLLVHCSSLPPSATTQLAQSLLSEALRALNVALSVMNQQPSPAPATPTSVVVKAERQLLSSSSPSHGAAPDPGEAIPIMARRGKRRRTTVEAGGKTSSWAGLTTVPYEDGYEWRKYGEKKINGTSFTRSYFRCTYKDDTGCLATKHVQQKDSSDPPVFQVTYNSKHTCNNSCTATAANSSERVISINPLIINGHHHAAVNNVKQEEPPAVLPPLVEASSALAFDQSFPIGMQQQQQQQQQQQPYGTARDYHGRHTPSTTSSCISGDSCCDGYYSAGGDIAQQMAADRGSISWRRLSPRSGAFPPVRQLQGLLITS</sequence>
<evidence type="ECO:0000256" key="2">
    <source>
        <dbReference type="ARBA" id="ARBA00023015"/>
    </source>
</evidence>
<dbReference type="PROSITE" id="PS50811">
    <property type="entry name" value="WRKY"/>
    <property type="match status" value="1"/>
</dbReference>